<evidence type="ECO:0000259" key="2">
    <source>
        <dbReference type="PROSITE" id="PS50801"/>
    </source>
</evidence>
<dbReference type="InterPro" id="IPR058548">
    <property type="entry name" value="MlaB-like_STAS"/>
</dbReference>
<reference evidence="3 4" key="1">
    <citation type="submission" date="2019-12" db="EMBL/GenBank/DDBJ databases">
        <title>the WGS of Blastococcus saxobsidens 67B17.</title>
        <authorList>
            <person name="Jiang Z."/>
        </authorList>
    </citation>
    <scope>NUCLEOTIDE SEQUENCE [LARGE SCALE GENOMIC DNA]</scope>
    <source>
        <strain evidence="3 4">67B17</strain>
    </source>
</reference>
<organism evidence="3 4">
    <name type="scientific">Blastococcus saxobsidens</name>
    <dbReference type="NCBI Taxonomy" id="138336"/>
    <lineage>
        <taxon>Bacteria</taxon>
        <taxon>Bacillati</taxon>
        <taxon>Actinomycetota</taxon>
        <taxon>Actinomycetes</taxon>
        <taxon>Geodermatophilales</taxon>
        <taxon>Geodermatophilaceae</taxon>
        <taxon>Blastococcus</taxon>
    </lineage>
</organism>
<dbReference type="Proteomes" id="UP000479241">
    <property type="component" value="Unassembled WGS sequence"/>
</dbReference>
<dbReference type="Gene3D" id="3.30.750.24">
    <property type="entry name" value="STAS domain"/>
    <property type="match status" value="1"/>
</dbReference>
<gene>
    <name evidence="3" type="ORF">GCU60_04185</name>
</gene>
<dbReference type="RefSeq" id="WP_163202544.1">
    <property type="nucleotide sequence ID" value="NZ_JAAGWG010000006.1"/>
</dbReference>
<evidence type="ECO:0000256" key="1">
    <source>
        <dbReference type="SAM" id="MobiDB-lite"/>
    </source>
</evidence>
<dbReference type="SUPFAM" id="SSF52091">
    <property type="entry name" value="SpoIIaa-like"/>
    <property type="match status" value="1"/>
</dbReference>
<dbReference type="InterPro" id="IPR002645">
    <property type="entry name" value="STAS_dom"/>
</dbReference>
<dbReference type="InterPro" id="IPR036513">
    <property type="entry name" value="STAS_dom_sf"/>
</dbReference>
<sequence length="99" mass="10833">MSSSPVPRPAPDGDSFTETIDGRLGSIRAEGHLTGRAADMVRGTVEVLRRSGHDRVVVDLREVRQVDDDGLRALRTLADGIRDDGGRLTLLHPPRPRQD</sequence>
<feature type="domain" description="STAS" evidence="2">
    <location>
        <begin position="27"/>
        <end position="99"/>
    </location>
</feature>
<feature type="region of interest" description="Disordered" evidence="1">
    <location>
        <begin position="1"/>
        <end position="20"/>
    </location>
</feature>
<protein>
    <submittedName>
        <fullName evidence="3">STAS domain-containing protein</fullName>
    </submittedName>
</protein>
<proteinExistence type="predicted"/>
<dbReference type="EMBL" id="JAAGWG010000006">
    <property type="protein sequence ID" value="NEK84963.1"/>
    <property type="molecule type" value="Genomic_DNA"/>
</dbReference>
<comment type="caution">
    <text evidence="3">The sequence shown here is derived from an EMBL/GenBank/DDBJ whole genome shotgun (WGS) entry which is preliminary data.</text>
</comment>
<accession>A0A6L9VYW1</accession>
<feature type="compositionally biased region" description="Pro residues" evidence="1">
    <location>
        <begin position="1"/>
        <end position="10"/>
    </location>
</feature>
<evidence type="ECO:0000313" key="3">
    <source>
        <dbReference type="EMBL" id="NEK84963.1"/>
    </source>
</evidence>
<dbReference type="PROSITE" id="PS50801">
    <property type="entry name" value="STAS"/>
    <property type="match status" value="1"/>
</dbReference>
<dbReference type="AlphaFoldDB" id="A0A6L9VYW1"/>
<dbReference type="Pfam" id="PF13466">
    <property type="entry name" value="STAS_2"/>
    <property type="match status" value="1"/>
</dbReference>
<name>A0A6L9VYW1_9ACTN</name>
<evidence type="ECO:0000313" key="4">
    <source>
        <dbReference type="Proteomes" id="UP000479241"/>
    </source>
</evidence>